<name>A0AAE3VKW4_9HYPH</name>
<dbReference type="InterPro" id="IPR011032">
    <property type="entry name" value="GroES-like_sf"/>
</dbReference>
<dbReference type="PANTHER" id="PTHR43677">
    <property type="entry name" value="SHORT-CHAIN DEHYDROGENASE/REDUCTASE"/>
    <property type="match status" value="1"/>
</dbReference>
<keyword evidence="2" id="KW-0560">Oxidoreductase</keyword>
<feature type="domain" description="Enoyl reductase (ER)" evidence="1">
    <location>
        <begin position="10"/>
        <end position="322"/>
    </location>
</feature>
<dbReference type="InterPro" id="IPR013149">
    <property type="entry name" value="ADH-like_C"/>
</dbReference>
<dbReference type="InterPro" id="IPR013154">
    <property type="entry name" value="ADH-like_N"/>
</dbReference>
<dbReference type="Gene3D" id="3.40.50.720">
    <property type="entry name" value="NAD(P)-binding Rossmann-like Domain"/>
    <property type="match status" value="1"/>
</dbReference>
<dbReference type="EMBL" id="JAUSUL010000001">
    <property type="protein sequence ID" value="MDQ0313867.1"/>
    <property type="molecule type" value="Genomic_DNA"/>
</dbReference>
<evidence type="ECO:0000313" key="3">
    <source>
        <dbReference type="Proteomes" id="UP001229244"/>
    </source>
</evidence>
<dbReference type="SUPFAM" id="SSF51735">
    <property type="entry name" value="NAD(P)-binding Rossmann-fold domains"/>
    <property type="match status" value="1"/>
</dbReference>
<dbReference type="InterPro" id="IPR036291">
    <property type="entry name" value="NAD(P)-bd_dom_sf"/>
</dbReference>
<dbReference type="SMART" id="SM00829">
    <property type="entry name" value="PKS_ER"/>
    <property type="match status" value="1"/>
</dbReference>
<dbReference type="CDD" id="cd08241">
    <property type="entry name" value="QOR1"/>
    <property type="match status" value="1"/>
</dbReference>
<dbReference type="GO" id="GO:0003960">
    <property type="term" value="F:quinone reductase (NADPH) activity"/>
    <property type="evidence" value="ECO:0007669"/>
    <property type="project" value="UniProtKB-EC"/>
</dbReference>
<dbReference type="Pfam" id="PF00107">
    <property type="entry name" value="ADH_zinc_N"/>
    <property type="match status" value="1"/>
</dbReference>
<dbReference type="Proteomes" id="UP001229244">
    <property type="component" value="Unassembled WGS sequence"/>
</dbReference>
<sequence length="324" mass="33788">MRAILSREPGPPSSLMLDEIDAPEPGPGEVAVAVEVAALNFFDTLIIADRYQFKPDRPFSPGAEMAGRVTALGSDVTGLAVGDRVIGYLGWGCCREVVTVEAADLVTIPDGVASEAAAGLIVTYGTTLYALRSRGDLQAGETLAVLGASGGTGQAAVEIGKLLGARVIAGASSPDKVAFARSLGADEGIDYGSESLKERLKALTGGRGVDVVYDPVGGELAEEAVRATAWLGRFLVIGFASGEIPKLPLNLALLKSCDIRGVFWGAAIKRDPAAHRADVAQLLAWVQDGSLKPHIDTVYPLEETSTALDRLAARDVKGKLLIRP</sequence>
<accession>A0AAE3VKW4</accession>
<keyword evidence="3" id="KW-1185">Reference proteome</keyword>
<dbReference type="RefSeq" id="WP_306883659.1">
    <property type="nucleotide sequence ID" value="NZ_JAUSUL010000001.1"/>
</dbReference>
<organism evidence="2 3">
    <name type="scientific">Amorphus orientalis</name>
    <dbReference type="NCBI Taxonomy" id="649198"/>
    <lineage>
        <taxon>Bacteria</taxon>
        <taxon>Pseudomonadati</taxon>
        <taxon>Pseudomonadota</taxon>
        <taxon>Alphaproteobacteria</taxon>
        <taxon>Hyphomicrobiales</taxon>
        <taxon>Amorphaceae</taxon>
        <taxon>Amorphus</taxon>
    </lineage>
</organism>
<evidence type="ECO:0000313" key="2">
    <source>
        <dbReference type="EMBL" id="MDQ0313867.1"/>
    </source>
</evidence>
<gene>
    <name evidence="2" type="ORF">J2S73_000304</name>
</gene>
<comment type="caution">
    <text evidence="2">The sequence shown here is derived from an EMBL/GenBank/DDBJ whole genome shotgun (WGS) entry which is preliminary data.</text>
</comment>
<dbReference type="AlphaFoldDB" id="A0AAE3VKW4"/>
<evidence type="ECO:0000259" key="1">
    <source>
        <dbReference type="SMART" id="SM00829"/>
    </source>
</evidence>
<dbReference type="InterPro" id="IPR020843">
    <property type="entry name" value="ER"/>
</dbReference>
<proteinExistence type="predicted"/>
<dbReference type="SUPFAM" id="SSF50129">
    <property type="entry name" value="GroES-like"/>
    <property type="match status" value="1"/>
</dbReference>
<protein>
    <submittedName>
        <fullName evidence="2">NADPH2:quinone reductase</fullName>
        <ecNumber evidence="2">1.6.5.5</ecNumber>
    </submittedName>
</protein>
<dbReference type="Gene3D" id="3.90.180.10">
    <property type="entry name" value="Medium-chain alcohol dehydrogenases, catalytic domain"/>
    <property type="match status" value="1"/>
</dbReference>
<dbReference type="EC" id="1.6.5.5" evidence="2"/>
<dbReference type="Pfam" id="PF08240">
    <property type="entry name" value="ADH_N"/>
    <property type="match status" value="1"/>
</dbReference>
<dbReference type="InterPro" id="IPR051397">
    <property type="entry name" value="Zn-ADH-like_protein"/>
</dbReference>
<reference evidence="2" key="1">
    <citation type="submission" date="2023-07" db="EMBL/GenBank/DDBJ databases">
        <title>Genomic Encyclopedia of Type Strains, Phase IV (KMG-IV): sequencing the most valuable type-strain genomes for metagenomic binning, comparative biology and taxonomic classification.</title>
        <authorList>
            <person name="Goeker M."/>
        </authorList>
    </citation>
    <scope>NUCLEOTIDE SEQUENCE</scope>
    <source>
        <strain evidence="2">DSM 21202</strain>
    </source>
</reference>
<dbReference type="PANTHER" id="PTHR43677:SF4">
    <property type="entry name" value="QUINONE OXIDOREDUCTASE-LIKE PROTEIN 2"/>
    <property type="match status" value="1"/>
</dbReference>